<dbReference type="SUPFAM" id="SSF53756">
    <property type="entry name" value="UDP-Glycosyltransferase/glycogen phosphorylase"/>
    <property type="match status" value="1"/>
</dbReference>
<keyword evidence="2" id="KW-1185">Reference proteome</keyword>
<gene>
    <name evidence="1" type="primary">pimB_4</name>
    <name evidence="1" type="ORF">STSP2_03541</name>
</gene>
<name>A0A1U9NRA3_9BACT</name>
<keyword evidence="1" id="KW-0808">Transferase</keyword>
<dbReference type="EC" id="2.4.1.57" evidence="1"/>
<protein>
    <submittedName>
        <fullName evidence="1">GDP-mannose-dependent alpha-(1-6)-phosphatidylinositol monomannoside mannosyltransferase</fullName>
        <ecNumber evidence="1">2.4.1.57</ecNumber>
    </submittedName>
</protein>
<dbReference type="CDD" id="cd03801">
    <property type="entry name" value="GT4_PimA-like"/>
    <property type="match status" value="1"/>
</dbReference>
<dbReference type="Proteomes" id="UP000189674">
    <property type="component" value="Chromosome"/>
</dbReference>
<dbReference type="STRING" id="1936003.STSP2_03541"/>
<dbReference type="Pfam" id="PF13692">
    <property type="entry name" value="Glyco_trans_1_4"/>
    <property type="match status" value="1"/>
</dbReference>
<dbReference type="AlphaFoldDB" id="A0A1U9NRA3"/>
<proteinExistence type="predicted"/>
<dbReference type="PANTHER" id="PTHR45947">
    <property type="entry name" value="SULFOQUINOVOSYL TRANSFERASE SQD2"/>
    <property type="match status" value="1"/>
</dbReference>
<dbReference type="KEGG" id="alus:STSP2_03541"/>
<evidence type="ECO:0000313" key="2">
    <source>
        <dbReference type="Proteomes" id="UP000189674"/>
    </source>
</evidence>
<dbReference type="Gene3D" id="3.40.50.2000">
    <property type="entry name" value="Glycogen Phosphorylase B"/>
    <property type="match status" value="2"/>
</dbReference>
<reference evidence="2" key="1">
    <citation type="submission" date="2017-02" db="EMBL/GenBank/DDBJ databases">
        <title>Comparative genomics and description of representatives of a novel lineage of planctomycetes thriving in anoxic sediments.</title>
        <authorList>
            <person name="Spring S."/>
            <person name="Bunk B."/>
            <person name="Sproer C."/>
        </authorList>
    </citation>
    <scope>NUCLEOTIDE SEQUENCE [LARGE SCALE GENOMIC DNA]</scope>
    <source>
        <strain evidence="2">ST-NAGAB-D1</strain>
    </source>
</reference>
<dbReference type="GO" id="GO:0016757">
    <property type="term" value="F:glycosyltransferase activity"/>
    <property type="evidence" value="ECO:0007669"/>
    <property type="project" value="UniProtKB-KW"/>
</dbReference>
<accession>A0A1U9NRA3</accession>
<organism evidence="1 2">
    <name type="scientific">Anaerohalosphaera lusitana</name>
    <dbReference type="NCBI Taxonomy" id="1936003"/>
    <lineage>
        <taxon>Bacteria</taxon>
        <taxon>Pseudomonadati</taxon>
        <taxon>Planctomycetota</taxon>
        <taxon>Phycisphaerae</taxon>
        <taxon>Sedimentisphaerales</taxon>
        <taxon>Anaerohalosphaeraceae</taxon>
        <taxon>Anaerohalosphaera</taxon>
    </lineage>
</organism>
<dbReference type="InterPro" id="IPR050194">
    <property type="entry name" value="Glycosyltransferase_grp1"/>
</dbReference>
<dbReference type="PANTHER" id="PTHR45947:SF15">
    <property type="entry name" value="TEICHURONIC ACID BIOSYNTHESIS GLYCOSYLTRANSFERASE TUAC-RELATED"/>
    <property type="match status" value="1"/>
</dbReference>
<keyword evidence="1" id="KW-0328">Glycosyltransferase</keyword>
<dbReference type="EMBL" id="CP019791">
    <property type="protein sequence ID" value="AQT70335.1"/>
    <property type="molecule type" value="Genomic_DNA"/>
</dbReference>
<sequence>MRVMVALENRFIRTANGNIYSTTVCDYDFWKRYLQVFEKVIVLARVATSPEISLNKLQANGPGVEFFELPSFIGPWQYLKNRHRVESLVNAAVEQADAYILRVPGTVATLLWKALMKKSISYGVEVVGDPQASLGPGTVKSAIRPYIRFLMTRNQKLQCKEASAAAYVSESYLQKDYPSCGWSTHYSSIDLPADAFISKEELESKRIGGQLSNKPLRLCHIGSMSALYKSQDMLIRVVEICRKRGLDVCLHLLGDGAYRSKFEKEARDHGVKDYIFFDGRLPPGQPVLKWLDQGDIFVLPSLTEGLPRSMIEAMARGLPCIGTNVGGIPELLDEEYLVPPSNCHLLANKICNYAENPNKLAKMSLENWQKAREYEHENLNKRRIDFYNHLKLNTEKY</sequence>
<evidence type="ECO:0000313" key="1">
    <source>
        <dbReference type="EMBL" id="AQT70335.1"/>
    </source>
</evidence>